<sequence length="59" mass="6625">QARYVGTGSADTSKHEFASNMYREILNSFVGYPSQVHYAAVGLGQTREQTRVQLLGRMF</sequence>
<evidence type="ECO:0000313" key="2">
    <source>
        <dbReference type="Proteomes" id="UP000799754"/>
    </source>
</evidence>
<gene>
    <name evidence="1" type="ORF">BU25DRAFT_348165</name>
</gene>
<proteinExistence type="predicted"/>
<accession>A0ACB6RTG1</accession>
<feature type="non-terminal residue" evidence="1">
    <location>
        <position position="1"/>
    </location>
</feature>
<evidence type="ECO:0000313" key="1">
    <source>
        <dbReference type="EMBL" id="KAF2624419.1"/>
    </source>
</evidence>
<keyword evidence="2" id="KW-1185">Reference proteome</keyword>
<reference evidence="1" key="1">
    <citation type="journal article" date="2020" name="Stud. Mycol.">
        <title>101 Dothideomycetes genomes: a test case for predicting lifestyles and emergence of pathogens.</title>
        <authorList>
            <person name="Haridas S."/>
            <person name="Albert R."/>
            <person name="Binder M."/>
            <person name="Bloem J."/>
            <person name="Labutti K."/>
            <person name="Salamov A."/>
            <person name="Andreopoulos B."/>
            <person name="Baker S."/>
            <person name="Barry K."/>
            <person name="Bills G."/>
            <person name="Bluhm B."/>
            <person name="Cannon C."/>
            <person name="Castanera R."/>
            <person name="Culley D."/>
            <person name="Daum C."/>
            <person name="Ezra D."/>
            <person name="Gonzalez J."/>
            <person name="Henrissat B."/>
            <person name="Kuo A."/>
            <person name="Liang C."/>
            <person name="Lipzen A."/>
            <person name="Lutzoni F."/>
            <person name="Magnuson J."/>
            <person name="Mondo S."/>
            <person name="Nolan M."/>
            <person name="Ohm R."/>
            <person name="Pangilinan J."/>
            <person name="Park H.-J."/>
            <person name="Ramirez L."/>
            <person name="Alfaro M."/>
            <person name="Sun H."/>
            <person name="Tritt A."/>
            <person name="Yoshinaga Y."/>
            <person name="Zwiers L.-H."/>
            <person name="Turgeon B."/>
            <person name="Goodwin S."/>
            <person name="Spatafora J."/>
            <person name="Crous P."/>
            <person name="Grigoriev I."/>
        </authorList>
    </citation>
    <scope>NUCLEOTIDE SEQUENCE</scope>
    <source>
        <strain evidence="1">CBS 525.71</strain>
    </source>
</reference>
<name>A0ACB6RTG1_9PLEO</name>
<protein>
    <submittedName>
        <fullName evidence="1">Uncharacterized protein</fullName>
    </submittedName>
</protein>
<dbReference type="Proteomes" id="UP000799754">
    <property type="component" value="Unassembled WGS sequence"/>
</dbReference>
<comment type="caution">
    <text evidence="1">The sequence shown here is derived from an EMBL/GenBank/DDBJ whole genome shotgun (WGS) entry which is preliminary data.</text>
</comment>
<dbReference type="EMBL" id="MU006731">
    <property type="protein sequence ID" value="KAF2624419.1"/>
    <property type="molecule type" value="Genomic_DNA"/>
</dbReference>
<organism evidence="1 2">
    <name type="scientific">Macroventuria anomochaeta</name>
    <dbReference type="NCBI Taxonomy" id="301207"/>
    <lineage>
        <taxon>Eukaryota</taxon>
        <taxon>Fungi</taxon>
        <taxon>Dikarya</taxon>
        <taxon>Ascomycota</taxon>
        <taxon>Pezizomycotina</taxon>
        <taxon>Dothideomycetes</taxon>
        <taxon>Pleosporomycetidae</taxon>
        <taxon>Pleosporales</taxon>
        <taxon>Pleosporineae</taxon>
        <taxon>Didymellaceae</taxon>
        <taxon>Macroventuria</taxon>
    </lineage>
</organism>